<accession>A0A8H6HQX1</accession>
<protein>
    <submittedName>
        <fullName evidence="2">Uncharacterized protein</fullName>
    </submittedName>
</protein>
<name>A0A8H6HQX1_9AGAR</name>
<keyword evidence="3" id="KW-1185">Reference proteome</keyword>
<comment type="caution">
    <text evidence="2">The sequence shown here is derived from an EMBL/GenBank/DDBJ whole genome shotgun (WGS) entry which is preliminary data.</text>
</comment>
<evidence type="ECO:0000256" key="1">
    <source>
        <dbReference type="SAM" id="MobiDB-lite"/>
    </source>
</evidence>
<proteinExistence type="predicted"/>
<dbReference type="AlphaFoldDB" id="A0A8H6HQX1"/>
<organism evidence="2 3">
    <name type="scientific">Ephemerocybe angulata</name>
    <dbReference type="NCBI Taxonomy" id="980116"/>
    <lineage>
        <taxon>Eukaryota</taxon>
        <taxon>Fungi</taxon>
        <taxon>Dikarya</taxon>
        <taxon>Basidiomycota</taxon>
        <taxon>Agaricomycotina</taxon>
        <taxon>Agaricomycetes</taxon>
        <taxon>Agaricomycetidae</taxon>
        <taxon>Agaricales</taxon>
        <taxon>Agaricineae</taxon>
        <taxon>Psathyrellaceae</taxon>
        <taxon>Ephemerocybe</taxon>
    </lineage>
</organism>
<gene>
    <name evidence="2" type="ORF">DFP72DRAFT_476066</name>
</gene>
<feature type="region of interest" description="Disordered" evidence="1">
    <location>
        <begin position="137"/>
        <end position="179"/>
    </location>
</feature>
<dbReference type="EMBL" id="JACGCI010000049">
    <property type="protein sequence ID" value="KAF6751539.1"/>
    <property type="molecule type" value="Genomic_DNA"/>
</dbReference>
<evidence type="ECO:0000313" key="3">
    <source>
        <dbReference type="Proteomes" id="UP000521943"/>
    </source>
</evidence>
<sequence length="248" mass="27744">MAHSTASGHALTESISLQAQHLVTRHSAPLSSQPLAADIKLPVSRTSKYRPFNFRWPPQYGHQSLSRRHTGDSQATFMSITWRRRRERAPTFINPRPIAATRHARPVSRTSKNQIFESLLPWNSGHSRLVRRTSKNRFFNPHHRGPYNTPTPFSGPPKIAFSIPPPRRRLDPRPGGLENSVLCTRSRRQWGGREIGGIESAVGDLDNIEYSTTYRGRPLAAFPGSPKIKISTPGPHACLTALVQQANS</sequence>
<evidence type="ECO:0000313" key="2">
    <source>
        <dbReference type="EMBL" id="KAF6751539.1"/>
    </source>
</evidence>
<dbReference type="Proteomes" id="UP000521943">
    <property type="component" value="Unassembled WGS sequence"/>
</dbReference>
<reference evidence="2 3" key="1">
    <citation type="submission" date="2020-07" db="EMBL/GenBank/DDBJ databases">
        <title>Comparative genomics of pyrophilous fungi reveals a link between fire events and developmental genes.</title>
        <authorList>
            <consortium name="DOE Joint Genome Institute"/>
            <person name="Steindorff A.S."/>
            <person name="Carver A."/>
            <person name="Calhoun S."/>
            <person name="Stillman K."/>
            <person name="Liu H."/>
            <person name="Lipzen A."/>
            <person name="Pangilinan J."/>
            <person name="Labutti K."/>
            <person name="Bruns T.D."/>
            <person name="Grigoriev I.V."/>
        </authorList>
    </citation>
    <scope>NUCLEOTIDE SEQUENCE [LARGE SCALE GENOMIC DNA]</scope>
    <source>
        <strain evidence="2 3">CBS 144469</strain>
    </source>
</reference>